<evidence type="ECO:0000259" key="6">
    <source>
        <dbReference type="PROSITE" id="PS50056"/>
    </source>
</evidence>
<dbReference type="PROSITE" id="PS00383">
    <property type="entry name" value="TYR_PHOSPHATASE_1"/>
    <property type="match status" value="1"/>
</dbReference>
<dbReference type="Proteomes" id="UP000663834">
    <property type="component" value="Unassembled WGS sequence"/>
</dbReference>
<comment type="caution">
    <text evidence="8">The sequence shown here is derived from an EMBL/GenBank/DDBJ whole genome shotgun (WGS) entry which is preliminary data.</text>
</comment>
<dbReference type="SMART" id="SM00195">
    <property type="entry name" value="DSPc"/>
    <property type="match status" value="1"/>
</dbReference>
<dbReference type="PROSITE" id="PS50056">
    <property type="entry name" value="TYR_PHOSPHATASE_2"/>
    <property type="match status" value="1"/>
</dbReference>
<dbReference type="EC" id="3.1.3.48" evidence="2"/>
<evidence type="ECO:0000256" key="4">
    <source>
        <dbReference type="ARBA" id="ARBA00022912"/>
    </source>
</evidence>
<dbReference type="GO" id="GO:0005737">
    <property type="term" value="C:cytoplasm"/>
    <property type="evidence" value="ECO:0007669"/>
    <property type="project" value="TreeGrafter"/>
</dbReference>
<evidence type="ECO:0000313" key="10">
    <source>
        <dbReference type="Proteomes" id="UP000663834"/>
    </source>
</evidence>
<name>A0A815XG01_9BILA</name>
<dbReference type="EMBL" id="CAJOBJ010005022">
    <property type="protein sequence ID" value="CAF4018774.1"/>
    <property type="molecule type" value="Genomic_DNA"/>
</dbReference>
<dbReference type="GO" id="GO:0008330">
    <property type="term" value="F:protein tyrosine/threonine phosphatase activity"/>
    <property type="evidence" value="ECO:0007669"/>
    <property type="project" value="TreeGrafter"/>
</dbReference>
<dbReference type="AlphaFoldDB" id="A0A815XG01"/>
<evidence type="ECO:0000256" key="3">
    <source>
        <dbReference type="ARBA" id="ARBA00022801"/>
    </source>
</evidence>
<dbReference type="CDD" id="cd14498">
    <property type="entry name" value="DSP"/>
    <property type="match status" value="1"/>
</dbReference>
<accession>A0A815XG01</accession>
<dbReference type="GO" id="GO:0017017">
    <property type="term" value="F:MAP kinase tyrosine/serine/threonine phosphatase activity"/>
    <property type="evidence" value="ECO:0007669"/>
    <property type="project" value="TreeGrafter"/>
</dbReference>
<dbReference type="InterPro" id="IPR016130">
    <property type="entry name" value="Tyr_Pase_AS"/>
</dbReference>
<dbReference type="EMBL" id="CAJNOV010001259">
    <property type="protein sequence ID" value="CAF1056495.1"/>
    <property type="molecule type" value="Genomic_DNA"/>
</dbReference>
<evidence type="ECO:0000259" key="5">
    <source>
        <dbReference type="PROSITE" id="PS50054"/>
    </source>
</evidence>
<dbReference type="Gene3D" id="3.90.190.10">
    <property type="entry name" value="Protein tyrosine phosphatase superfamily"/>
    <property type="match status" value="1"/>
</dbReference>
<organism evidence="8 10">
    <name type="scientific">Rotaria magnacalcarata</name>
    <dbReference type="NCBI Taxonomy" id="392030"/>
    <lineage>
        <taxon>Eukaryota</taxon>
        <taxon>Metazoa</taxon>
        <taxon>Spiralia</taxon>
        <taxon>Gnathifera</taxon>
        <taxon>Rotifera</taxon>
        <taxon>Eurotatoria</taxon>
        <taxon>Bdelloidea</taxon>
        <taxon>Philodinida</taxon>
        <taxon>Philodinidae</taxon>
        <taxon>Rotaria</taxon>
    </lineage>
</organism>
<evidence type="ECO:0000313" key="7">
    <source>
        <dbReference type="EMBL" id="CAF1056495.1"/>
    </source>
</evidence>
<feature type="domain" description="Tyrosine specific protein phosphatases" evidence="6">
    <location>
        <begin position="109"/>
        <end position="168"/>
    </location>
</feature>
<dbReference type="OrthoDB" id="10252009at2759"/>
<dbReference type="InterPro" id="IPR000387">
    <property type="entry name" value="Tyr_Pase_dom"/>
</dbReference>
<dbReference type="PROSITE" id="PS50054">
    <property type="entry name" value="TYR_PHOSPHATASE_DUAL"/>
    <property type="match status" value="1"/>
</dbReference>
<dbReference type="GO" id="GO:0033550">
    <property type="term" value="F:MAP kinase tyrosine phosphatase activity"/>
    <property type="evidence" value="ECO:0007669"/>
    <property type="project" value="TreeGrafter"/>
</dbReference>
<keyword evidence="3" id="KW-0378">Hydrolase</keyword>
<dbReference type="PANTHER" id="PTHR10159">
    <property type="entry name" value="DUAL SPECIFICITY PROTEIN PHOSPHATASE"/>
    <property type="match status" value="1"/>
</dbReference>
<protein>
    <recommendedName>
        <fullName evidence="2">protein-tyrosine-phosphatase</fullName>
        <ecNumber evidence="2">3.1.3.48</ecNumber>
    </recommendedName>
</protein>
<proteinExistence type="inferred from homology"/>
<keyword evidence="4" id="KW-0904">Protein phosphatase</keyword>
<dbReference type="SUPFAM" id="SSF52799">
    <property type="entry name" value="(Phosphotyrosine protein) phosphatases II"/>
    <property type="match status" value="1"/>
</dbReference>
<comment type="similarity">
    <text evidence="1">Belongs to the protein-tyrosine phosphatase family. Non-receptor class dual specificity subfamily.</text>
</comment>
<feature type="domain" description="Tyrosine-protein phosphatase" evidence="5">
    <location>
        <begin position="40"/>
        <end position="189"/>
    </location>
</feature>
<dbReference type="InterPro" id="IPR029021">
    <property type="entry name" value="Prot-tyrosine_phosphatase-like"/>
</dbReference>
<dbReference type="Proteomes" id="UP000681720">
    <property type="component" value="Unassembled WGS sequence"/>
</dbReference>
<dbReference type="Proteomes" id="UP000663855">
    <property type="component" value="Unassembled WGS sequence"/>
</dbReference>
<evidence type="ECO:0000313" key="9">
    <source>
        <dbReference type="EMBL" id="CAF4018774.1"/>
    </source>
</evidence>
<dbReference type="PANTHER" id="PTHR10159:SF511">
    <property type="entry name" value="DUAL SPECIFICITY PROTEIN PHOSPHATASE 1"/>
    <property type="match status" value="1"/>
</dbReference>
<dbReference type="EMBL" id="CAJNOW010009225">
    <property type="protein sequence ID" value="CAF1557257.1"/>
    <property type="molecule type" value="Genomic_DNA"/>
</dbReference>
<evidence type="ECO:0000313" key="8">
    <source>
        <dbReference type="EMBL" id="CAF1557257.1"/>
    </source>
</evidence>
<dbReference type="GO" id="GO:0043409">
    <property type="term" value="P:negative regulation of MAPK cascade"/>
    <property type="evidence" value="ECO:0007669"/>
    <property type="project" value="TreeGrafter"/>
</dbReference>
<dbReference type="Pfam" id="PF00782">
    <property type="entry name" value="DSPc"/>
    <property type="match status" value="1"/>
</dbReference>
<gene>
    <name evidence="7" type="ORF">CJN711_LOCUS5016</name>
    <name evidence="9" type="ORF">GIL414_LOCUS12738</name>
    <name evidence="8" type="ORF">KQP761_LOCUS18088</name>
</gene>
<dbReference type="InterPro" id="IPR020422">
    <property type="entry name" value="TYR_PHOSPHATASE_DUAL_dom"/>
</dbReference>
<evidence type="ECO:0000256" key="1">
    <source>
        <dbReference type="ARBA" id="ARBA00008601"/>
    </source>
</evidence>
<evidence type="ECO:0000256" key="2">
    <source>
        <dbReference type="ARBA" id="ARBA00013064"/>
    </source>
</evidence>
<sequence>MSSIVKIESVPSAEDEVFAKEARRLYSTMFGKLLEDDDETPSLICDRIFLGSAPDARNLEKLQRHHIKYVLNMTGSTSYPVDFFTVSGHSHIILLTLDTHDEDNYDISSHFPVALDFIRKSLNTDDGAVLVHCAAGVSRSATIVAAYLIATYHIGATEAVLRVNQARPCACPNIGFLQQLLRFERTGFKF</sequence>
<dbReference type="InterPro" id="IPR000340">
    <property type="entry name" value="Dual-sp_phosphatase_cat-dom"/>
</dbReference>
<reference evidence="8" key="1">
    <citation type="submission" date="2021-02" db="EMBL/GenBank/DDBJ databases">
        <authorList>
            <person name="Nowell W R."/>
        </authorList>
    </citation>
    <scope>NUCLEOTIDE SEQUENCE</scope>
</reference>